<sequence length="41" mass="4650">MGIDIQCPNLEKTVPCLQNKKVNTFKRTAILLTVKNDNSFI</sequence>
<reference evidence="1" key="1">
    <citation type="submission" date="2013-07" db="EMBL/GenBank/DDBJ databases">
        <title>Sub-species coevolution in mutualistic symbiosis.</title>
        <authorList>
            <person name="Murfin K."/>
            <person name="Klassen J."/>
            <person name="Lee M."/>
            <person name="Forst S."/>
            <person name="Stock P."/>
            <person name="Goodrich-Blair H."/>
        </authorList>
    </citation>
    <scope>NUCLEOTIDE SEQUENCE [LARGE SCALE GENOMIC DNA]</scope>
    <source>
        <strain evidence="1">Oregonense</strain>
    </source>
</reference>
<accession>A0A077NRE4</accession>
<comment type="caution">
    <text evidence="1">The sequence shown here is derived from an EMBL/GenBank/DDBJ whole genome shotgun (WGS) entry which is preliminary data.</text>
</comment>
<protein>
    <submittedName>
        <fullName evidence="1">Uncharacterized protein</fullName>
    </submittedName>
</protein>
<gene>
    <name evidence="1" type="ORF">XBO1_1350003</name>
</gene>
<dbReference type="AlphaFoldDB" id="A0A077NRE4"/>
<name>A0A077NRE4_XENBV</name>
<dbReference type="HOGENOM" id="CLU_3278887_0_0_6"/>
<dbReference type="Proteomes" id="UP000028483">
    <property type="component" value="Unassembled WGS sequence"/>
</dbReference>
<proteinExistence type="predicted"/>
<organism evidence="1">
    <name type="scientific">Xenorhabdus bovienii str. oregonense</name>
    <dbReference type="NCBI Taxonomy" id="1398202"/>
    <lineage>
        <taxon>Bacteria</taxon>
        <taxon>Pseudomonadati</taxon>
        <taxon>Pseudomonadota</taxon>
        <taxon>Gammaproteobacteria</taxon>
        <taxon>Enterobacterales</taxon>
        <taxon>Morganellaceae</taxon>
        <taxon>Xenorhabdus</taxon>
    </lineage>
</organism>
<evidence type="ECO:0000313" key="1">
    <source>
        <dbReference type="EMBL" id="CDH04687.1"/>
    </source>
</evidence>
<dbReference type="EMBL" id="CBSX010000041">
    <property type="protein sequence ID" value="CDH04687.1"/>
    <property type="molecule type" value="Genomic_DNA"/>
</dbReference>